<dbReference type="CDD" id="cd02042">
    <property type="entry name" value="ParAB_family"/>
    <property type="match status" value="1"/>
</dbReference>
<comment type="similarity">
    <text evidence="1">Belongs to the ParA family.</text>
</comment>
<dbReference type="PIRSF" id="PIRSF009320">
    <property type="entry name" value="Nuc_binding_HP_1000"/>
    <property type="match status" value="1"/>
</dbReference>
<dbReference type="InParanoid" id="A0A212RJ71"/>
<evidence type="ECO:0000313" key="4">
    <source>
        <dbReference type="Proteomes" id="UP000197025"/>
    </source>
</evidence>
<proteinExistence type="inferred from homology"/>
<evidence type="ECO:0000259" key="2">
    <source>
        <dbReference type="Pfam" id="PF13614"/>
    </source>
</evidence>
<dbReference type="AlphaFoldDB" id="A0A212RJ71"/>
<dbReference type="RefSeq" id="WP_088572058.1">
    <property type="nucleotide sequence ID" value="NZ_FYEK01000061.1"/>
</dbReference>
<dbReference type="PANTHER" id="PTHR13696:SF52">
    <property type="entry name" value="PARA FAMILY PROTEIN CT_582"/>
    <property type="match status" value="1"/>
</dbReference>
<dbReference type="FunFam" id="3.40.50.300:FF:000285">
    <property type="entry name" value="Sporulation initiation inhibitor Soj"/>
    <property type="match status" value="1"/>
</dbReference>
<evidence type="ECO:0000256" key="1">
    <source>
        <dbReference type="ARBA" id="ARBA00006976"/>
    </source>
</evidence>
<accession>A0A212RJ71</accession>
<feature type="domain" description="AAA" evidence="2">
    <location>
        <begin position="3"/>
        <end position="176"/>
    </location>
</feature>
<dbReference type="Gene3D" id="3.40.50.300">
    <property type="entry name" value="P-loop containing nucleotide triphosphate hydrolases"/>
    <property type="match status" value="1"/>
</dbReference>
<dbReference type="OrthoDB" id="9815116at2"/>
<dbReference type="Pfam" id="PF13614">
    <property type="entry name" value="AAA_31"/>
    <property type="match status" value="1"/>
</dbReference>
<protein>
    <submittedName>
        <fullName evidence="3">Chromosome segregation ATPase</fullName>
    </submittedName>
</protein>
<dbReference type="InterPro" id="IPR025669">
    <property type="entry name" value="AAA_dom"/>
</dbReference>
<dbReference type="PANTHER" id="PTHR13696">
    <property type="entry name" value="P-LOOP CONTAINING NUCLEOSIDE TRIPHOSPHATE HYDROLASE"/>
    <property type="match status" value="1"/>
</dbReference>
<name>A0A212RJ71_9CHLR</name>
<dbReference type="InterPro" id="IPR050678">
    <property type="entry name" value="DNA_Partitioning_ATPase"/>
</dbReference>
<sequence>MPVYAFANQKGGVGKTTSAVNLAACLAAAGRSVLLVDLDPQGNATASLGIDRSALPRSVYEALVDGAPLPERILPTRWEGLHLAPAAVDLAGAEVELVSAPEREFRLRRALEEVRSAYDYVLIDCPPSLGLLTLNAMVAADALIVPVQCEYLALEGLSRLLQTMTRVRQRFNPRLHVRGFLLTMFDARSRLAQQVVEEVRHHFPGRVFRTVIPRSVRLAEAPSYGLPIIAYAPNSPGALAYTALARELLQGDGLPVPSLEGGAYGP</sequence>
<dbReference type="EMBL" id="FYEK01000061">
    <property type="protein sequence ID" value="SNB72444.1"/>
    <property type="molecule type" value="Genomic_DNA"/>
</dbReference>
<dbReference type="SUPFAM" id="SSF52540">
    <property type="entry name" value="P-loop containing nucleoside triphosphate hydrolases"/>
    <property type="match status" value="1"/>
</dbReference>
<organism evidence="3 4">
    <name type="scientific">Thermoflexus hugenholtzii JAD2</name>
    <dbReference type="NCBI Taxonomy" id="877466"/>
    <lineage>
        <taxon>Bacteria</taxon>
        <taxon>Bacillati</taxon>
        <taxon>Chloroflexota</taxon>
        <taxon>Thermoflexia</taxon>
        <taxon>Thermoflexales</taxon>
        <taxon>Thermoflexaceae</taxon>
        <taxon>Thermoflexus</taxon>
    </lineage>
</organism>
<reference evidence="4" key="1">
    <citation type="submission" date="2017-06" db="EMBL/GenBank/DDBJ databases">
        <authorList>
            <person name="Varghese N."/>
            <person name="Submissions S."/>
        </authorList>
    </citation>
    <scope>NUCLEOTIDE SEQUENCE [LARGE SCALE GENOMIC DNA]</scope>
    <source>
        <strain evidence="4">JAD2</strain>
    </source>
</reference>
<gene>
    <name evidence="3" type="ORF">SAMN02746019_00016000</name>
</gene>
<dbReference type="InterPro" id="IPR027417">
    <property type="entry name" value="P-loop_NTPase"/>
</dbReference>
<dbReference type="FunCoup" id="A0A212RJ71">
    <property type="interactions" value="284"/>
</dbReference>
<dbReference type="Proteomes" id="UP000197025">
    <property type="component" value="Unassembled WGS sequence"/>
</dbReference>
<keyword evidence="4" id="KW-1185">Reference proteome</keyword>
<evidence type="ECO:0000313" key="3">
    <source>
        <dbReference type="EMBL" id="SNB72444.1"/>
    </source>
</evidence>